<feature type="transmembrane region" description="Helical" evidence="5">
    <location>
        <begin position="116"/>
        <end position="135"/>
    </location>
</feature>
<feature type="transmembrane region" description="Helical" evidence="5">
    <location>
        <begin position="347"/>
        <end position="366"/>
    </location>
</feature>
<feature type="transmembrane region" description="Helical" evidence="5">
    <location>
        <begin position="173"/>
        <end position="195"/>
    </location>
</feature>
<keyword evidence="4 5" id="KW-0472">Membrane</keyword>
<accession>A0ABW8T8E4</accession>
<dbReference type="PANTHER" id="PTHR47704">
    <property type="entry name" value="POTASSIUM TRANSPORTER KIMA"/>
    <property type="match status" value="1"/>
</dbReference>
<organism evidence="6 7">
    <name type="scientific">Candidatus Clostridium stratigraminis</name>
    <dbReference type="NCBI Taxonomy" id="3381661"/>
    <lineage>
        <taxon>Bacteria</taxon>
        <taxon>Bacillati</taxon>
        <taxon>Bacillota</taxon>
        <taxon>Clostridia</taxon>
        <taxon>Eubacteriales</taxon>
        <taxon>Clostridiaceae</taxon>
        <taxon>Clostridium</taxon>
    </lineage>
</organism>
<evidence type="ECO:0000313" key="7">
    <source>
        <dbReference type="Proteomes" id="UP001623591"/>
    </source>
</evidence>
<evidence type="ECO:0000256" key="5">
    <source>
        <dbReference type="SAM" id="Phobius"/>
    </source>
</evidence>
<comment type="caution">
    <text evidence="6">The sequence shown here is derived from an EMBL/GenBank/DDBJ whole genome shotgun (WGS) entry which is preliminary data.</text>
</comment>
<comment type="subcellular location">
    <subcellularLocation>
        <location evidence="1">Membrane</location>
        <topology evidence="1">Multi-pass membrane protein</topology>
    </subcellularLocation>
</comment>
<dbReference type="Proteomes" id="UP001623591">
    <property type="component" value="Unassembled WGS sequence"/>
</dbReference>
<reference evidence="6 7" key="1">
    <citation type="submission" date="2024-11" db="EMBL/GenBank/DDBJ databases">
        <authorList>
            <person name="Heng Y.C."/>
            <person name="Lim A.C.H."/>
            <person name="Lee J.K.Y."/>
            <person name="Kittelmann S."/>
        </authorList>
    </citation>
    <scope>NUCLEOTIDE SEQUENCE [LARGE SCALE GENOMIC DNA]</scope>
    <source>
        <strain evidence="6 7">WILCCON 0185</strain>
    </source>
</reference>
<gene>
    <name evidence="6" type="ORF">ACJDUG_13520</name>
</gene>
<evidence type="ECO:0000256" key="4">
    <source>
        <dbReference type="ARBA" id="ARBA00023136"/>
    </source>
</evidence>
<dbReference type="RefSeq" id="WP_406770419.1">
    <property type="nucleotide sequence ID" value="NZ_JBJHZZ010000011.1"/>
</dbReference>
<evidence type="ECO:0000256" key="1">
    <source>
        <dbReference type="ARBA" id="ARBA00004141"/>
    </source>
</evidence>
<keyword evidence="2 5" id="KW-0812">Transmembrane</keyword>
<evidence type="ECO:0000256" key="3">
    <source>
        <dbReference type="ARBA" id="ARBA00022989"/>
    </source>
</evidence>
<feature type="transmembrane region" description="Helical" evidence="5">
    <location>
        <begin position="433"/>
        <end position="451"/>
    </location>
</feature>
<feature type="transmembrane region" description="Helical" evidence="5">
    <location>
        <begin position="255"/>
        <end position="278"/>
    </location>
</feature>
<keyword evidence="7" id="KW-1185">Reference proteome</keyword>
<protein>
    <submittedName>
        <fullName evidence="6">APC family permease</fullName>
    </submittedName>
</protein>
<dbReference type="Pfam" id="PF13520">
    <property type="entry name" value="AA_permease_2"/>
    <property type="match status" value="1"/>
</dbReference>
<feature type="transmembrane region" description="Helical" evidence="5">
    <location>
        <begin position="408"/>
        <end position="427"/>
    </location>
</feature>
<dbReference type="Gene3D" id="1.20.1740.10">
    <property type="entry name" value="Amino acid/polyamine transporter I"/>
    <property type="match status" value="1"/>
</dbReference>
<keyword evidence="3 5" id="KW-1133">Transmembrane helix</keyword>
<feature type="transmembrane region" description="Helical" evidence="5">
    <location>
        <begin position="64"/>
        <end position="82"/>
    </location>
</feature>
<feature type="transmembrane region" description="Helical" evidence="5">
    <location>
        <begin position="141"/>
        <end position="161"/>
    </location>
</feature>
<name>A0ABW8T8E4_9CLOT</name>
<evidence type="ECO:0000256" key="2">
    <source>
        <dbReference type="ARBA" id="ARBA00022692"/>
    </source>
</evidence>
<feature type="transmembrane region" description="Helical" evidence="5">
    <location>
        <begin position="298"/>
        <end position="326"/>
    </location>
</feature>
<dbReference type="InterPro" id="IPR053153">
    <property type="entry name" value="APC_K+_Transporter"/>
</dbReference>
<dbReference type="InterPro" id="IPR002293">
    <property type="entry name" value="AA/rel_permease1"/>
</dbReference>
<dbReference type="EMBL" id="JBJHZZ010000011">
    <property type="protein sequence ID" value="MFL0247988.1"/>
    <property type="molecule type" value="Genomic_DNA"/>
</dbReference>
<dbReference type="PANTHER" id="PTHR47704:SF1">
    <property type="entry name" value="POTASSIUM TRANSPORTER KIMA"/>
    <property type="match status" value="1"/>
</dbReference>
<evidence type="ECO:0000313" key="6">
    <source>
        <dbReference type="EMBL" id="MFL0247988.1"/>
    </source>
</evidence>
<proteinExistence type="predicted"/>
<feature type="transmembrane region" description="Helical" evidence="5">
    <location>
        <begin position="372"/>
        <end position="396"/>
    </location>
</feature>
<sequence>MFRNLKKLLIGRPLKNEELTGEKFNVLWGLPILSSDAISSVAYAGEEILWVLVPAIGLLAFKQMFYIALCIVGLLVILVFSYRQTIDSYPNGGGSYIVAKDNLGDNFGLTAGASLLIDYILTVAVSITAGTAAITSAIPSLIPYSVLISVAIVIFMTVGNLRGLKESSRIFGFPTYLFIISMISMILYGFFKVYILKIMPTTPVQVPAGTESITLLLLLRAFSSGCTALTGVEAVSNGIPNFREPAQKNAKITLILLATIVLFIFGGTSLLATAYHAVPTKDVTVISQIAKQVFGETFMYYAVQVTTMLILVMAANTAFSDLPLLLSIISRDKYLPRQFTKRGSRLSFTNGIMLLGTLAVILIIIFKGDTHSLMPLYAVGVFISFTLSQTGMFVRWIRLKSSGWKHKAVINGIGAIVTFVTVISIGATKFIHGAWIIVILIPTFVILMKLVRRHYKNIATELALTKERLAKANEAIEVKEFVIVPLESLNRASFKSLCYAKHLCDERRIVALHVTTDMEEAKKLQEKWKEYNISIKLVVKYSPYRDVINTLIKYVESQEHESKPGDIITVVISKFIVRHWWENIFHNQTGSFLRHELLKDRHIAVVTVPFILDK</sequence>